<dbReference type="InterPro" id="IPR002758">
    <property type="entry name" value="Cation_antiport_E"/>
</dbReference>
<organism evidence="7 8">
    <name type="scientific">Tamilnaduibacter salinus</name>
    <dbReference type="NCBI Taxonomy" id="1484056"/>
    <lineage>
        <taxon>Bacteria</taxon>
        <taxon>Pseudomonadati</taxon>
        <taxon>Pseudomonadota</taxon>
        <taxon>Gammaproteobacteria</taxon>
        <taxon>Pseudomonadales</taxon>
        <taxon>Marinobacteraceae</taxon>
        <taxon>Tamilnaduibacter</taxon>
    </lineage>
</organism>
<dbReference type="AlphaFoldDB" id="A0A2A2I3W1"/>
<sequence length="157" mass="17904">MIGLFWNLLLALAWVALSGSVTGMNLLAGFLFGYLALMVLQNQLPVLKGYSRRIPRLGAFLVFFLKELVKSNVRVAYDIATPVWYMNPGVIAFPLEARTDMEIMFLSSVISLTPGTLSLDVSDDRRVLFIHAMFLQDEDQLRNDLRELEHRILKIMR</sequence>
<comment type="similarity">
    <text evidence="2">Belongs to the CPA3 antiporters (TC 2.A.63) subunit E family.</text>
</comment>
<dbReference type="RefSeq" id="WP_095611135.1">
    <property type="nucleotide sequence ID" value="NZ_NMPM01000048.1"/>
</dbReference>
<evidence type="ECO:0000256" key="3">
    <source>
        <dbReference type="ARBA" id="ARBA00022475"/>
    </source>
</evidence>
<reference evidence="7 8" key="1">
    <citation type="submission" date="2017-07" db="EMBL/GenBank/DDBJ databases">
        <title>Tamlnaduibacter salinus (Mi-7) genome sequencing.</title>
        <authorList>
            <person name="Verma A."/>
            <person name="Krishnamurthi S."/>
        </authorList>
    </citation>
    <scope>NUCLEOTIDE SEQUENCE [LARGE SCALE GENOMIC DNA]</scope>
    <source>
        <strain evidence="7 8">Mi-7</strain>
    </source>
</reference>
<keyword evidence="3" id="KW-1003">Cell membrane</keyword>
<name>A0A2A2I3W1_9GAMM</name>
<comment type="subcellular location">
    <subcellularLocation>
        <location evidence="1">Cell membrane</location>
        <topology evidence="1">Multi-pass membrane protein</topology>
    </subcellularLocation>
</comment>
<proteinExistence type="inferred from homology"/>
<dbReference type="Pfam" id="PF01899">
    <property type="entry name" value="MNHE"/>
    <property type="match status" value="1"/>
</dbReference>
<evidence type="ECO:0000313" key="8">
    <source>
        <dbReference type="Proteomes" id="UP000218332"/>
    </source>
</evidence>
<evidence type="ECO:0000256" key="4">
    <source>
        <dbReference type="ARBA" id="ARBA00022692"/>
    </source>
</evidence>
<evidence type="ECO:0000256" key="6">
    <source>
        <dbReference type="ARBA" id="ARBA00023136"/>
    </source>
</evidence>
<keyword evidence="4" id="KW-0812">Transmembrane</keyword>
<dbReference type="Proteomes" id="UP000218332">
    <property type="component" value="Unassembled WGS sequence"/>
</dbReference>
<dbReference type="PANTHER" id="PTHR34584:SF1">
    <property type="entry name" value="NA(+)_H(+) ANTIPORTER SUBUNIT E1"/>
    <property type="match status" value="1"/>
</dbReference>
<evidence type="ECO:0000313" key="7">
    <source>
        <dbReference type="EMBL" id="PAV25790.1"/>
    </source>
</evidence>
<dbReference type="EMBL" id="NMPM01000048">
    <property type="protein sequence ID" value="PAV25790.1"/>
    <property type="molecule type" value="Genomic_DNA"/>
</dbReference>
<keyword evidence="5" id="KW-1133">Transmembrane helix</keyword>
<dbReference type="PANTHER" id="PTHR34584">
    <property type="entry name" value="NA(+)/H(+) ANTIPORTER SUBUNIT E1"/>
    <property type="match status" value="1"/>
</dbReference>
<dbReference type="GO" id="GO:0005886">
    <property type="term" value="C:plasma membrane"/>
    <property type="evidence" value="ECO:0007669"/>
    <property type="project" value="UniProtKB-SubCell"/>
</dbReference>
<dbReference type="PIRSF" id="PIRSF019239">
    <property type="entry name" value="MrpE"/>
    <property type="match status" value="1"/>
</dbReference>
<accession>A0A2A2I3W1</accession>
<evidence type="ECO:0000256" key="5">
    <source>
        <dbReference type="ARBA" id="ARBA00022989"/>
    </source>
</evidence>
<evidence type="ECO:0000256" key="1">
    <source>
        <dbReference type="ARBA" id="ARBA00004651"/>
    </source>
</evidence>
<gene>
    <name evidence="7" type="ORF">CF392_09055</name>
</gene>
<dbReference type="GO" id="GO:0008324">
    <property type="term" value="F:monoatomic cation transmembrane transporter activity"/>
    <property type="evidence" value="ECO:0007669"/>
    <property type="project" value="InterPro"/>
</dbReference>
<evidence type="ECO:0000256" key="2">
    <source>
        <dbReference type="ARBA" id="ARBA00006228"/>
    </source>
</evidence>
<protein>
    <submittedName>
        <fullName evidence="7">Na+/H+ antiporter subunit E</fullName>
    </submittedName>
</protein>
<comment type="caution">
    <text evidence="7">The sequence shown here is derived from an EMBL/GenBank/DDBJ whole genome shotgun (WGS) entry which is preliminary data.</text>
</comment>
<keyword evidence="6" id="KW-0472">Membrane</keyword>
<keyword evidence="8" id="KW-1185">Reference proteome</keyword>